<reference evidence="2" key="1">
    <citation type="journal article" date="2014" name="Int. J. Syst. Evol. Microbiol.">
        <title>Complete genome sequence of Corynebacterium casei LMG S-19264T (=DSM 44701T), isolated from a smear-ripened cheese.</title>
        <authorList>
            <consortium name="US DOE Joint Genome Institute (JGI-PGF)"/>
            <person name="Walter F."/>
            <person name="Albersmeier A."/>
            <person name="Kalinowski J."/>
            <person name="Ruckert C."/>
        </authorList>
    </citation>
    <scope>NUCLEOTIDE SEQUENCE</scope>
    <source>
        <strain evidence="2">CGMCC 1.15493</strain>
    </source>
</reference>
<sequence>MPSIQDLQHLITEPREDLGVEYKDWLDLSSTEHKATLAKAAIALVNHGGGFIVLGLAEETAGLKSHARPTAIPEVTQDAVNAAIRRFAAPEFHCEMYAVPHPDTGVVHPVVAVPGTMTEPVMSKRDCQGIIAQNRCYIRKPGPRSEEPQTGEEWRTLLNRCVRAGREDMLEAIRSIVTGRVEVQNLPPDAHEQLRAFCDTARNRWTELVADLPADAPPRFPHGHYEMGFSLVGAKPAKGLADLQQRLQSARRIKLTGWTPFLDMTTAAWAPYPYENFVEAWVGRPVPDRSQDAGHSDFWRAAPDGALYTMRGYAEDALAGRPPGQLFDVTLPVWRVAEGLLFASRLAETYEDVDAIAVRCRYTGLRGRALTSVTGDRAVFGDDASGTDEIVLETQATPDQIKDNLVEVMHQLLTPLYERFNFFALPTALVEQELTKMTKGRL</sequence>
<evidence type="ECO:0000313" key="3">
    <source>
        <dbReference type="Proteomes" id="UP000613160"/>
    </source>
</evidence>
<accession>A0A916YA77</accession>
<proteinExistence type="predicted"/>
<evidence type="ECO:0000313" key="2">
    <source>
        <dbReference type="EMBL" id="GGD35672.1"/>
    </source>
</evidence>
<feature type="domain" description="Schlafen AlbA-2" evidence="1">
    <location>
        <begin position="16"/>
        <end position="140"/>
    </location>
</feature>
<dbReference type="InterPro" id="IPR038461">
    <property type="entry name" value="Schlafen_AlbA_2_dom_sf"/>
</dbReference>
<dbReference type="Gene3D" id="3.30.950.30">
    <property type="entry name" value="Schlafen, AAA domain"/>
    <property type="match status" value="1"/>
</dbReference>
<keyword evidence="3" id="KW-1185">Reference proteome</keyword>
<reference evidence="2" key="2">
    <citation type="submission" date="2020-09" db="EMBL/GenBank/DDBJ databases">
        <authorList>
            <person name="Sun Q."/>
            <person name="Zhou Y."/>
        </authorList>
    </citation>
    <scope>NUCLEOTIDE SEQUENCE</scope>
    <source>
        <strain evidence="2">CGMCC 1.15493</strain>
    </source>
</reference>
<protein>
    <recommendedName>
        <fullName evidence="1">Schlafen AlbA-2 domain-containing protein</fullName>
    </recommendedName>
</protein>
<gene>
    <name evidence="2" type="ORF">GCM10011335_43340</name>
</gene>
<comment type="caution">
    <text evidence="2">The sequence shown here is derived from an EMBL/GenBank/DDBJ whole genome shotgun (WGS) entry which is preliminary data.</text>
</comment>
<dbReference type="RefSeq" id="WP_188854536.1">
    <property type="nucleotide sequence ID" value="NZ_BMJJ01000012.1"/>
</dbReference>
<dbReference type="InterPro" id="IPR007421">
    <property type="entry name" value="Schlafen_AlbA_2_dom"/>
</dbReference>
<dbReference type="Proteomes" id="UP000613160">
    <property type="component" value="Unassembled WGS sequence"/>
</dbReference>
<dbReference type="EMBL" id="BMJJ01000012">
    <property type="protein sequence ID" value="GGD35672.1"/>
    <property type="molecule type" value="Genomic_DNA"/>
</dbReference>
<dbReference type="Pfam" id="PF04326">
    <property type="entry name" value="SLFN_AlbA_2"/>
    <property type="match status" value="1"/>
</dbReference>
<organism evidence="2 3">
    <name type="scientific">Aureimonas glaciei</name>
    <dbReference type="NCBI Taxonomy" id="1776957"/>
    <lineage>
        <taxon>Bacteria</taxon>
        <taxon>Pseudomonadati</taxon>
        <taxon>Pseudomonadota</taxon>
        <taxon>Alphaproteobacteria</taxon>
        <taxon>Hyphomicrobiales</taxon>
        <taxon>Aurantimonadaceae</taxon>
        <taxon>Aureimonas</taxon>
    </lineage>
</organism>
<evidence type="ECO:0000259" key="1">
    <source>
        <dbReference type="Pfam" id="PF04326"/>
    </source>
</evidence>
<name>A0A916YA77_9HYPH</name>
<dbReference type="AlphaFoldDB" id="A0A916YA77"/>